<proteinExistence type="inferred from homology"/>
<dbReference type="AlphaFoldDB" id="A0A225VS19"/>
<dbReference type="InterPro" id="IPR031825">
    <property type="entry name" value="RXLR"/>
</dbReference>
<feature type="chain" id="PRO_5045012814" description="RxLR effector protein" evidence="5">
    <location>
        <begin position="24"/>
        <end position="161"/>
    </location>
</feature>
<dbReference type="Pfam" id="PF16810">
    <property type="entry name" value="RXLR"/>
    <property type="match status" value="1"/>
</dbReference>
<evidence type="ECO:0000256" key="4">
    <source>
        <dbReference type="ARBA" id="ARBA00022729"/>
    </source>
</evidence>
<keyword evidence="3 5" id="KW-0964">Secreted</keyword>
<comment type="function">
    <text evidence="5">Effector that suppresses plant defense responses during pathogen infection.</text>
</comment>
<dbReference type="Proteomes" id="UP000198211">
    <property type="component" value="Unassembled WGS sequence"/>
</dbReference>
<evidence type="ECO:0000256" key="2">
    <source>
        <dbReference type="ARBA" id="ARBA00010400"/>
    </source>
</evidence>
<evidence type="ECO:0000313" key="6">
    <source>
        <dbReference type="EMBL" id="OWZ08233.1"/>
    </source>
</evidence>
<gene>
    <name evidence="6" type="ORF">PHMEG_00019256</name>
</gene>
<comment type="caution">
    <text evidence="6">The sequence shown here is derived from an EMBL/GenBank/DDBJ whole genome shotgun (WGS) entry which is preliminary data.</text>
</comment>
<dbReference type="OrthoDB" id="126302at2759"/>
<dbReference type="EMBL" id="NBNE01003226">
    <property type="protein sequence ID" value="OWZ08233.1"/>
    <property type="molecule type" value="Genomic_DNA"/>
</dbReference>
<name>A0A225VS19_9STRA</name>
<evidence type="ECO:0000256" key="3">
    <source>
        <dbReference type="ARBA" id="ARBA00022525"/>
    </source>
</evidence>
<keyword evidence="7" id="KW-1185">Reference proteome</keyword>
<feature type="signal peptide" evidence="5">
    <location>
        <begin position="1"/>
        <end position="23"/>
    </location>
</feature>
<evidence type="ECO:0000313" key="7">
    <source>
        <dbReference type="Proteomes" id="UP000198211"/>
    </source>
</evidence>
<evidence type="ECO:0000256" key="1">
    <source>
        <dbReference type="ARBA" id="ARBA00004613"/>
    </source>
</evidence>
<accession>A0A225VS19</accession>
<keyword evidence="4 5" id="KW-0732">Signal</keyword>
<organism evidence="6 7">
    <name type="scientific">Phytophthora megakarya</name>
    <dbReference type="NCBI Taxonomy" id="4795"/>
    <lineage>
        <taxon>Eukaryota</taxon>
        <taxon>Sar</taxon>
        <taxon>Stramenopiles</taxon>
        <taxon>Oomycota</taxon>
        <taxon>Peronosporomycetes</taxon>
        <taxon>Peronosporales</taxon>
        <taxon>Peronosporaceae</taxon>
        <taxon>Phytophthora</taxon>
    </lineage>
</organism>
<comment type="subcellular location">
    <subcellularLocation>
        <location evidence="1 5">Secreted</location>
    </subcellularLocation>
</comment>
<comment type="similarity">
    <text evidence="2 5">Belongs to the RxLR effector family.</text>
</comment>
<comment type="domain">
    <text evidence="5">The RxLR-dEER motif acts to carry the protein into the host cell cytoplasm through binding to cell surface phosphatidylinositol-3-phosphate.</text>
</comment>
<protein>
    <recommendedName>
        <fullName evidence="5">RxLR effector protein</fullName>
    </recommendedName>
</protein>
<evidence type="ECO:0000256" key="5">
    <source>
        <dbReference type="RuleBase" id="RU367124"/>
    </source>
</evidence>
<sequence>MRMTYVLTATVATVLANFDCTSASTSSSDGVGRIESKNGFLRIREMDDGNELSYEERAGMPEKVIDATKKLSKGAKWNKLDDGTGALMLDLKNLEAKNINLFKKIEDMGYTPYSIHQKLGIKDKVKHMTQAQLNNDPSYLLWLDFSRYWKGTYGKDFQHLG</sequence>
<reference evidence="7" key="1">
    <citation type="submission" date="2017-03" db="EMBL/GenBank/DDBJ databases">
        <title>Phytopthora megakarya and P. palmivora, two closely related causual agents of cacao black pod achieved similar genome size and gene model numbers by different mechanisms.</title>
        <authorList>
            <person name="Ali S."/>
            <person name="Shao J."/>
            <person name="Larry D.J."/>
            <person name="Kronmiller B."/>
            <person name="Shen D."/>
            <person name="Strem M.D."/>
            <person name="Melnick R.L."/>
            <person name="Guiltinan M.J."/>
            <person name="Tyler B.M."/>
            <person name="Meinhardt L.W."/>
            <person name="Bailey B.A."/>
        </authorList>
    </citation>
    <scope>NUCLEOTIDE SEQUENCE [LARGE SCALE GENOMIC DNA]</scope>
    <source>
        <strain evidence="7">zdho120</strain>
    </source>
</reference>